<name>A0A7G9VYT8_9CAUD</name>
<dbReference type="Proteomes" id="UP000516075">
    <property type="component" value="Segment"/>
</dbReference>
<feature type="transmembrane region" description="Helical" evidence="1">
    <location>
        <begin position="41"/>
        <end position="66"/>
    </location>
</feature>
<keyword evidence="3" id="KW-1185">Reference proteome</keyword>
<keyword evidence="1" id="KW-0812">Transmembrane</keyword>
<protein>
    <submittedName>
        <fullName evidence="2">Uncharacterized protein</fullName>
    </submittedName>
</protein>
<accession>A0A7G9VYT8</accession>
<dbReference type="RefSeq" id="YP_010772328.1">
    <property type="nucleotide sequence ID" value="NC_074641.1"/>
</dbReference>
<organism evidence="2">
    <name type="scientific">Methanocaldococcus fervens tailed virus 1</name>
    <dbReference type="NCBI Taxonomy" id="2759191"/>
    <lineage>
        <taxon>Viruses</taxon>
        <taxon>Duplodnaviria</taxon>
        <taxon>Heunggongvirae</taxon>
        <taxon>Uroviricota</taxon>
        <taxon>Caudoviricetes</taxon>
        <taxon>Fervensviridae</taxon>
        <taxon>Deepoceanvirus</taxon>
        <taxon>Deepoceanvirus guaymasense</taxon>
    </lineage>
</organism>
<keyword evidence="1" id="KW-0472">Membrane</keyword>
<keyword evidence="1" id="KW-1133">Transmembrane helix</keyword>
<dbReference type="KEGG" id="vg:80402037"/>
<dbReference type="EMBL" id="MT711370">
    <property type="protein sequence ID" value="QNO11503.1"/>
    <property type="molecule type" value="Genomic_DNA"/>
</dbReference>
<proteinExistence type="predicted"/>
<sequence>MTLLNFFYWTQKQHIYIEVKPIKTFKNSNLCFYLRELVMDILYILVALGLGVMGILGYFATVAGVIQFGEYILKFKKLLARSVAIKRVIWWAINKEIHIEFKSNKKYLEKINPTQKDLTNIRKIVVDIFTKEFGGINKDSGRMGVNYILIIPKEFNIPVEISILPNIELDLSLDYEDLKKYSKLMQDQYIKEYGDILPSDLGRECHIGTAISINLFGTLVFTYRKTKNYEKLLNVIDKIYSKIEEYYGLHKPFHEEYRLKLKVSENVIQSEIHPIKIRESDFSVTIKDTKVVIWSKTINYLRDAIKNYLLKIPIL</sequence>
<evidence type="ECO:0000256" key="1">
    <source>
        <dbReference type="SAM" id="Phobius"/>
    </source>
</evidence>
<evidence type="ECO:0000313" key="2">
    <source>
        <dbReference type="EMBL" id="QNO11503.1"/>
    </source>
</evidence>
<dbReference type="GeneID" id="80402037"/>
<evidence type="ECO:0000313" key="3">
    <source>
        <dbReference type="Proteomes" id="UP000516075"/>
    </source>
</evidence>
<reference evidence="2" key="1">
    <citation type="submission" date="2020-07" db="EMBL/GenBank/DDBJ databases">
        <title>The first head-tailed virus, MFTV1, produced by a hyperthermophilic deep-sea methanogen.</title>
        <authorList>
            <person name="Thiroux S."/>
            <person name="Dupont S."/>
            <person name="Nesbo C.L."/>
            <person name="Bienvenu N."/>
            <person name="Krupovic M."/>
            <person name="L'Haridon S."/>
            <person name="Marie D."/>
            <person name="Forterre P."/>
            <person name="Godfroy A."/>
            <person name="Geslin C."/>
        </authorList>
    </citation>
    <scope>NUCLEOTIDE SEQUENCE [LARGE SCALE GENOMIC DNA]</scope>
</reference>